<comment type="caution">
    <text evidence="12">The sequence shown here is derived from an EMBL/GenBank/DDBJ whole genome shotgun (WGS) entry which is preliminary data.</text>
</comment>
<reference evidence="12 13" key="1">
    <citation type="journal article" date="2023" name="Elife">
        <title>Identification of key yeast species and microbe-microbe interactions impacting larval growth of Drosophila in the wild.</title>
        <authorList>
            <person name="Mure A."/>
            <person name="Sugiura Y."/>
            <person name="Maeda R."/>
            <person name="Honda K."/>
            <person name="Sakurai N."/>
            <person name="Takahashi Y."/>
            <person name="Watada M."/>
            <person name="Katoh T."/>
            <person name="Gotoh A."/>
            <person name="Gotoh Y."/>
            <person name="Taniguchi I."/>
            <person name="Nakamura K."/>
            <person name="Hayashi T."/>
            <person name="Katayama T."/>
            <person name="Uemura T."/>
            <person name="Hattori Y."/>
        </authorList>
    </citation>
    <scope>NUCLEOTIDE SEQUENCE [LARGE SCALE GENOMIC DNA]</scope>
    <source>
        <strain evidence="12 13">PK-24</strain>
    </source>
</reference>
<dbReference type="Pfam" id="PF00133">
    <property type="entry name" value="tRNA-synt_1"/>
    <property type="match status" value="2"/>
</dbReference>
<name>A0AAV5R5B3_PICKL</name>
<evidence type="ECO:0000256" key="1">
    <source>
        <dbReference type="ARBA" id="ARBA00005594"/>
    </source>
</evidence>
<dbReference type="Gene3D" id="3.40.50.620">
    <property type="entry name" value="HUPs"/>
    <property type="match status" value="2"/>
</dbReference>
<evidence type="ECO:0000256" key="6">
    <source>
        <dbReference type="ARBA" id="ARBA00022917"/>
    </source>
</evidence>
<dbReference type="SUPFAM" id="SSF50677">
    <property type="entry name" value="ValRS/IleRS/LeuRS editing domain"/>
    <property type="match status" value="1"/>
</dbReference>
<evidence type="ECO:0000256" key="9">
    <source>
        <dbReference type="RuleBase" id="RU363035"/>
    </source>
</evidence>
<feature type="domain" description="Aminoacyl-tRNA synthetase class Ia" evidence="10">
    <location>
        <begin position="170"/>
        <end position="734"/>
    </location>
</feature>
<feature type="domain" description="Aminoacyl-tRNA synthetase class Ia" evidence="10">
    <location>
        <begin position="66"/>
        <end position="151"/>
    </location>
</feature>
<evidence type="ECO:0000256" key="2">
    <source>
        <dbReference type="ARBA" id="ARBA00013165"/>
    </source>
</evidence>
<evidence type="ECO:0000313" key="13">
    <source>
        <dbReference type="Proteomes" id="UP001378960"/>
    </source>
</evidence>
<evidence type="ECO:0000259" key="10">
    <source>
        <dbReference type="Pfam" id="PF00133"/>
    </source>
</evidence>
<evidence type="ECO:0000256" key="7">
    <source>
        <dbReference type="ARBA" id="ARBA00023146"/>
    </source>
</evidence>
<dbReference type="InterPro" id="IPR002301">
    <property type="entry name" value="Ile-tRNA-ligase"/>
</dbReference>
<evidence type="ECO:0000256" key="4">
    <source>
        <dbReference type="ARBA" id="ARBA00022741"/>
    </source>
</evidence>
<evidence type="ECO:0000256" key="8">
    <source>
        <dbReference type="ARBA" id="ARBA00032665"/>
    </source>
</evidence>
<dbReference type="GO" id="GO:0005739">
    <property type="term" value="C:mitochondrion"/>
    <property type="evidence" value="ECO:0007669"/>
    <property type="project" value="TreeGrafter"/>
</dbReference>
<dbReference type="EMBL" id="BTGB01000003">
    <property type="protein sequence ID" value="GMM46500.1"/>
    <property type="molecule type" value="Genomic_DNA"/>
</dbReference>
<dbReference type="HAMAP" id="MF_02002">
    <property type="entry name" value="Ile_tRNA_synth_type1"/>
    <property type="match status" value="1"/>
</dbReference>
<dbReference type="PRINTS" id="PR00984">
    <property type="entry name" value="TRNASYNTHILE"/>
</dbReference>
<dbReference type="Pfam" id="PF08264">
    <property type="entry name" value="Anticodon_1"/>
    <property type="match status" value="1"/>
</dbReference>
<feature type="domain" description="Methionyl/Valyl/Leucyl/Isoleucyl-tRNA synthetase anticodon-binding" evidence="11">
    <location>
        <begin position="778"/>
        <end position="941"/>
    </location>
</feature>
<dbReference type="GO" id="GO:0032543">
    <property type="term" value="P:mitochondrial translation"/>
    <property type="evidence" value="ECO:0007669"/>
    <property type="project" value="TreeGrafter"/>
</dbReference>
<dbReference type="GO" id="GO:0005524">
    <property type="term" value="F:ATP binding"/>
    <property type="evidence" value="ECO:0007669"/>
    <property type="project" value="UniProtKB-KW"/>
</dbReference>
<dbReference type="PROSITE" id="PS00178">
    <property type="entry name" value="AA_TRNA_LIGASE_I"/>
    <property type="match status" value="1"/>
</dbReference>
<dbReference type="Gene3D" id="1.10.730.20">
    <property type="match status" value="1"/>
</dbReference>
<dbReference type="Gene3D" id="1.10.10.830">
    <property type="entry name" value="Ile-tRNA synthetase CP2 domain-like"/>
    <property type="match status" value="1"/>
</dbReference>
<dbReference type="InterPro" id="IPR014729">
    <property type="entry name" value="Rossmann-like_a/b/a_fold"/>
</dbReference>
<dbReference type="AlphaFoldDB" id="A0AAV5R5B3"/>
<sequence>MLRTAVRSSRNGVIKPFFARYNSTNLDYSKTIILPQTSFNNRSDDTLINDKLLPQTTKKLYDWNINRKCADINDLFIFHDGPPYANGDLHIGHALNKVLKDIINRFQLIQGKKVHYVPGWDCHGLPIELKTLEKLSKERKEQEKLIKKEIKKSKDESLKLELKKKLDLLKSTKLSSTDIIKLSTEHAMNTQKSQSEQFQQMAIMGDFENPYLTLENSYIVDQLRIFKKFFDNGLVHRQEKPVYWGCENSTALAEGELEYNHQHESKAAYVKFPIVQINEKLRGIIGDKIINEGISALIWTSTPWTLAANLAISINEKFNYTIIFNEKFGNLIVAVDLLPELEKIIEFEKLEIEFTGDKLLNCGYKSLVLNNDKTYPFIHGDHVTSTAGTGLVHTAPGHGHDDYLVCLKNNIKPYSPVDKFGKYTNEIDENLKDFIGLKVLTDGNLKMIKLLEDVKGLVFLNEKYIHSYPYDWRSKKPIIIRATPQWFIDVSKIKDKTINALTENVNFHPKRGLNRLTSFIKNRNEWCISRQRSWGVPIPVLYHRETGEPLLNDEIIEKIISIIEKDNILAWFEQIENGEISISKWLPEKYQHLSNDYILGTDTMDVWFDSGSSWKTIERYLNEEGLLNDAKKRGYYSDIYLEGSDQHRGWFQSSVLTKVGTLEENSEVIMPYKNIITHGFTLDEKGEKMSKSIGNTILPFQILNGDKNNNIPKIGIDGLRLWVAQSDYTNDINVGPTILKHVGDNIKKLRFTFKFLLGNISGSSFENDIDVSSLPLLERYILSRLNCFEKECFEAYNEHSYYKVVKSINQFVNVELSSIYFDIRKDALYTDSIDSEKRQFSIKVMEEITKILVSVVSPITPIIAQEVWDNMPSKLTLGEPTSFHAGWKVSNDNNEKLVKYDEQIEIQFKEILKLKEIINLQIANLRSQRIIGSSLETEVHISSKTIEQLQSKIGKSDLEDIFVVGRVIIDENTDDEIIVSKSTYHKCPRCWKHSVEPDSGHELCHRCQSCV</sequence>
<dbReference type="CDD" id="cd07960">
    <property type="entry name" value="Anticodon_Ia_Ile_BEm"/>
    <property type="match status" value="1"/>
</dbReference>
<evidence type="ECO:0000313" key="12">
    <source>
        <dbReference type="EMBL" id="GMM46500.1"/>
    </source>
</evidence>
<keyword evidence="7 9" id="KW-0030">Aminoacyl-tRNA synthetase</keyword>
<keyword evidence="13" id="KW-1185">Reference proteome</keyword>
<dbReference type="InterPro" id="IPR023585">
    <property type="entry name" value="Ile-tRNA-ligase_type1"/>
</dbReference>
<dbReference type="GO" id="GO:0000049">
    <property type="term" value="F:tRNA binding"/>
    <property type="evidence" value="ECO:0007669"/>
    <property type="project" value="InterPro"/>
</dbReference>
<dbReference type="PANTHER" id="PTHR42765:SF1">
    <property type="entry name" value="ISOLEUCINE--TRNA LIGASE, MITOCHONDRIAL"/>
    <property type="match status" value="1"/>
</dbReference>
<dbReference type="SUPFAM" id="SSF47323">
    <property type="entry name" value="Anticodon-binding domain of a subclass of class I aminoacyl-tRNA synthetases"/>
    <property type="match status" value="1"/>
</dbReference>
<keyword evidence="5 9" id="KW-0067">ATP-binding</keyword>
<gene>
    <name evidence="12" type="ORF">DAPK24_030750</name>
</gene>
<dbReference type="InterPro" id="IPR013155">
    <property type="entry name" value="M/V/L/I-tRNA-synth_anticd-bd"/>
</dbReference>
<evidence type="ECO:0000256" key="3">
    <source>
        <dbReference type="ARBA" id="ARBA00022598"/>
    </source>
</evidence>
<dbReference type="Gene3D" id="3.90.740.10">
    <property type="entry name" value="Valyl/Leucyl/Isoleucyl-tRNA synthetase, editing domain"/>
    <property type="match status" value="1"/>
</dbReference>
<dbReference type="NCBIfam" id="TIGR00392">
    <property type="entry name" value="ileS"/>
    <property type="match status" value="1"/>
</dbReference>
<evidence type="ECO:0000256" key="5">
    <source>
        <dbReference type="ARBA" id="ARBA00022840"/>
    </source>
</evidence>
<dbReference type="InterPro" id="IPR002300">
    <property type="entry name" value="aa-tRNA-synth_Ia"/>
</dbReference>
<organism evidence="12 13">
    <name type="scientific">Pichia kluyveri</name>
    <name type="common">Yeast</name>
    <dbReference type="NCBI Taxonomy" id="36015"/>
    <lineage>
        <taxon>Eukaryota</taxon>
        <taxon>Fungi</taxon>
        <taxon>Dikarya</taxon>
        <taxon>Ascomycota</taxon>
        <taxon>Saccharomycotina</taxon>
        <taxon>Pichiomycetes</taxon>
        <taxon>Pichiales</taxon>
        <taxon>Pichiaceae</taxon>
        <taxon>Pichia</taxon>
    </lineage>
</organism>
<dbReference type="GO" id="GO:0002161">
    <property type="term" value="F:aminoacyl-tRNA deacylase activity"/>
    <property type="evidence" value="ECO:0007669"/>
    <property type="project" value="InterPro"/>
</dbReference>
<keyword evidence="6 9" id="KW-0648">Protein biosynthesis</keyword>
<dbReference type="Proteomes" id="UP001378960">
    <property type="component" value="Unassembled WGS sequence"/>
</dbReference>
<keyword evidence="3 9" id="KW-0436">Ligase</keyword>
<proteinExistence type="inferred from homology"/>
<dbReference type="InterPro" id="IPR001412">
    <property type="entry name" value="aa-tRNA-synth_I_CS"/>
</dbReference>
<protein>
    <recommendedName>
        <fullName evidence="2">isoleucine--tRNA ligase</fullName>
        <ecNumber evidence="2">6.1.1.5</ecNumber>
    </recommendedName>
    <alternativeName>
        <fullName evidence="8">Isoleucyl-tRNA synthetase</fullName>
    </alternativeName>
</protein>
<keyword evidence="4 9" id="KW-0547">Nucleotide-binding</keyword>
<dbReference type="InterPro" id="IPR009008">
    <property type="entry name" value="Val/Leu/Ile-tRNA-synth_edit"/>
</dbReference>
<dbReference type="SUPFAM" id="SSF52374">
    <property type="entry name" value="Nucleotidylyl transferase"/>
    <property type="match status" value="1"/>
</dbReference>
<dbReference type="GO" id="GO:0004822">
    <property type="term" value="F:isoleucine-tRNA ligase activity"/>
    <property type="evidence" value="ECO:0007669"/>
    <property type="project" value="UniProtKB-EC"/>
</dbReference>
<dbReference type="GO" id="GO:0006428">
    <property type="term" value="P:isoleucyl-tRNA aminoacylation"/>
    <property type="evidence" value="ECO:0007669"/>
    <property type="project" value="InterPro"/>
</dbReference>
<comment type="similarity">
    <text evidence="1 9">Belongs to the class-I aminoacyl-tRNA synthetase family.</text>
</comment>
<dbReference type="InterPro" id="IPR033708">
    <property type="entry name" value="Anticodon_Ile_BEm"/>
</dbReference>
<dbReference type="PANTHER" id="PTHR42765">
    <property type="entry name" value="SOLEUCYL-TRNA SYNTHETASE"/>
    <property type="match status" value="1"/>
</dbReference>
<evidence type="ECO:0000259" key="11">
    <source>
        <dbReference type="Pfam" id="PF08264"/>
    </source>
</evidence>
<accession>A0AAV5R5B3</accession>
<dbReference type="InterPro" id="IPR050081">
    <property type="entry name" value="Ile-tRNA_ligase"/>
</dbReference>
<dbReference type="InterPro" id="IPR009080">
    <property type="entry name" value="tRNAsynth_Ia_anticodon-bd"/>
</dbReference>
<dbReference type="EC" id="6.1.1.5" evidence="2"/>